<dbReference type="OMA" id="WGRFGDK"/>
<keyword evidence="5 6" id="KW-0472">Membrane</keyword>
<feature type="transmembrane region" description="Helical" evidence="6">
    <location>
        <begin position="186"/>
        <end position="209"/>
    </location>
</feature>
<feature type="transmembrane region" description="Helical" evidence="6">
    <location>
        <begin position="294"/>
        <end position="312"/>
    </location>
</feature>
<keyword evidence="9" id="KW-1185">Reference proteome</keyword>
<dbReference type="Gene3D" id="1.20.1250.20">
    <property type="entry name" value="MFS general substrate transporter like domains"/>
    <property type="match status" value="2"/>
</dbReference>
<dbReference type="GO" id="GO:0022857">
    <property type="term" value="F:transmembrane transporter activity"/>
    <property type="evidence" value="ECO:0007669"/>
    <property type="project" value="InterPro"/>
</dbReference>
<dbReference type="eggNOG" id="KOG3764">
    <property type="taxonomic scope" value="Eukaryota"/>
</dbReference>
<reference evidence="8" key="2">
    <citation type="submission" date="2015-06" db="UniProtKB">
        <authorList>
            <consortium name="EnsemblMetazoa"/>
        </authorList>
    </citation>
    <scope>IDENTIFICATION</scope>
</reference>
<dbReference type="PANTHER" id="PTHR23506:SF26">
    <property type="entry name" value="MFS-TYPE TRANSPORTER SLC18B1"/>
    <property type="match status" value="1"/>
</dbReference>
<dbReference type="PANTHER" id="PTHR23506">
    <property type="entry name" value="GH10249P"/>
    <property type="match status" value="1"/>
</dbReference>
<feature type="transmembrane region" description="Helical" evidence="6">
    <location>
        <begin position="393"/>
        <end position="411"/>
    </location>
</feature>
<dbReference type="Proteomes" id="UP000015104">
    <property type="component" value="Unassembled WGS sequence"/>
</dbReference>
<dbReference type="EMBL" id="CAEY01000115">
    <property type="status" value="NOT_ANNOTATED_CDS"/>
    <property type="molecule type" value="Genomic_DNA"/>
</dbReference>
<dbReference type="GO" id="GO:0016020">
    <property type="term" value="C:membrane"/>
    <property type="evidence" value="ECO:0007669"/>
    <property type="project" value="UniProtKB-SubCell"/>
</dbReference>
<name>T1KJ11_TETUR</name>
<evidence type="ECO:0000256" key="4">
    <source>
        <dbReference type="ARBA" id="ARBA00022989"/>
    </source>
</evidence>
<accession>T1KJ11</accession>
<feature type="transmembrane region" description="Helical" evidence="6">
    <location>
        <begin position="90"/>
        <end position="109"/>
    </location>
</feature>
<evidence type="ECO:0000259" key="7">
    <source>
        <dbReference type="PROSITE" id="PS50850"/>
    </source>
</evidence>
<dbReference type="Pfam" id="PF07690">
    <property type="entry name" value="MFS_1"/>
    <property type="match status" value="1"/>
</dbReference>
<proteinExistence type="predicted"/>
<dbReference type="InterPro" id="IPR020846">
    <property type="entry name" value="MFS_dom"/>
</dbReference>
<feature type="transmembrane region" description="Helical" evidence="6">
    <location>
        <begin position="324"/>
        <end position="346"/>
    </location>
</feature>
<feature type="transmembrane region" description="Helical" evidence="6">
    <location>
        <begin position="121"/>
        <end position="140"/>
    </location>
</feature>
<feature type="transmembrane region" description="Helical" evidence="6">
    <location>
        <begin position="152"/>
        <end position="174"/>
    </location>
</feature>
<dbReference type="InterPro" id="IPR036259">
    <property type="entry name" value="MFS_trans_sf"/>
</dbReference>
<feature type="transmembrane region" description="Helical" evidence="6">
    <location>
        <begin position="431"/>
        <end position="449"/>
    </location>
</feature>
<evidence type="ECO:0000313" key="9">
    <source>
        <dbReference type="Proteomes" id="UP000015104"/>
    </source>
</evidence>
<feature type="transmembrane region" description="Helical" evidence="6">
    <location>
        <begin position="249"/>
        <end position="274"/>
    </location>
</feature>
<evidence type="ECO:0000256" key="3">
    <source>
        <dbReference type="ARBA" id="ARBA00022692"/>
    </source>
</evidence>
<dbReference type="SUPFAM" id="SSF103473">
    <property type="entry name" value="MFS general substrate transporter"/>
    <property type="match status" value="1"/>
</dbReference>
<evidence type="ECO:0000313" key="8">
    <source>
        <dbReference type="EnsemblMetazoa" id="tetur12g03330.1"/>
    </source>
</evidence>
<reference evidence="9" key="1">
    <citation type="submission" date="2011-08" db="EMBL/GenBank/DDBJ databases">
        <authorList>
            <person name="Rombauts S."/>
        </authorList>
    </citation>
    <scope>NUCLEOTIDE SEQUENCE</scope>
    <source>
        <strain evidence="9">London</strain>
    </source>
</reference>
<sequence length="455" mass="48938">MIGSTNHRIEMIGLFEASTDSRLLTRSCGNCSLHASHRSPIEEIKKVPITKRQILCLIALAYGNFCVAACVSLQAPFFPAECDIKGVSSLVYGLIFGIYELVILVASPIFGKMFAYVTPNFFLEAGLFLAGGTTVLFGILDKLSGPFEFTLFAFILRIFEGAGAAAFLTSCYTIMPLEFPEHISFLFALLETFFGLGLIVGPTVGGALFELGGYIMPFATLGSLMLLGSLVSIILLPKSGDYTQSKSPSVFSFLCDAGTLLDVLTIAGCLNLIGFNAATLEHHLRQFSLTPTEIGSIFIITGSVYALTNPLWGKLGEYKFDARWMAIIGTAINIVGLLFMGPVDFLPIQPKLWLVIVSLIIVGVGMAAKQVSAYIACLNDTINRRGYPNETSTYALVSAVNFSSCSAGAFVGPTVGGYLLGTIGYRGSTQVILGFEMLTLLLHIIYKIYGPKPSI</sequence>
<feature type="transmembrane region" description="Helical" evidence="6">
    <location>
        <begin position="54"/>
        <end position="78"/>
    </location>
</feature>
<dbReference type="EnsemblMetazoa" id="tetur12g03330.1">
    <property type="protein sequence ID" value="tetur12g03330.1"/>
    <property type="gene ID" value="tetur12g03330"/>
</dbReference>
<keyword evidence="3 6" id="KW-0812">Transmembrane</keyword>
<evidence type="ECO:0000256" key="6">
    <source>
        <dbReference type="SAM" id="Phobius"/>
    </source>
</evidence>
<dbReference type="PROSITE" id="PS50850">
    <property type="entry name" value="MFS"/>
    <property type="match status" value="1"/>
</dbReference>
<evidence type="ECO:0000256" key="2">
    <source>
        <dbReference type="ARBA" id="ARBA00022448"/>
    </source>
</evidence>
<organism evidence="8 9">
    <name type="scientific">Tetranychus urticae</name>
    <name type="common">Two-spotted spider mite</name>
    <dbReference type="NCBI Taxonomy" id="32264"/>
    <lineage>
        <taxon>Eukaryota</taxon>
        <taxon>Metazoa</taxon>
        <taxon>Ecdysozoa</taxon>
        <taxon>Arthropoda</taxon>
        <taxon>Chelicerata</taxon>
        <taxon>Arachnida</taxon>
        <taxon>Acari</taxon>
        <taxon>Acariformes</taxon>
        <taxon>Trombidiformes</taxon>
        <taxon>Prostigmata</taxon>
        <taxon>Eleutherengona</taxon>
        <taxon>Raphignathae</taxon>
        <taxon>Tetranychoidea</taxon>
        <taxon>Tetranychidae</taxon>
        <taxon>Tetranychus</taxon>
    </lineage>
</organism>
<dbReference type="STRING" id="32264.T1KJ11"/>
<dbReference type="AlphaFoldDB" id="T1KJ11"/>
<dbReference type="InterPro" id="IPR050930">
    <property type="entry name" value="MFS_Vesicular_Transporter"/>
</dbReference>
<keyword evidence="2" id="KW-0813">Transport</keyword>
<protein>
    <recommendedName>
        <fullName evidence="7">Major facilitator superfamily (MFS) profile domain-containing protein</fullName>
    </recommendedName>
</protein>
<evidence type="ECO:0000256" key="1">
    <source>
        <dbReference type="ARBA" id="ARBA00004141"/>
    </source>
</evidence>
<evidence type="ECO:0000256" key="5">
    <source>
        <dbReference type="ARBA" id="ARBA00023136"/>
    </source>
</evidence>
<feature type="domain" description="Major facilitator superfamily (MFS) profile" evidence="7">
    <location>
        <begin position="56"/>
        <end position="454"/>
    </location>
</feature>
<comment type="subcellular location">
    <subcellularLocation>
        <location evidence="1">Membrane</location>
        <topology evidence="1">Multi-pass membrane protein</topology>
    </subcellularLocation>
</comment>
<dbReference type="InterPro" id="IPR011701">
    <property type="entry name" value="MFS"/>
</dbReference>
<keyword evidence="4 6" id="KW-1133">Transmembrane helix</keyword>
<feature type="transmembrane region" description="Helical" evidence="6">
    <location>
        <begin position="215"/>
        <end position="237"/>
    </location>
</feature>
<dbReference type="HOGENOM" id="CLU_028639_2_0_1"/>
<feature type="transmembrane region" description="Helical" evidence="6">
    <location>
        <begin position="352"/>
        <end position="372"/>
    </location>
</feature>